<keyword evidence="3" id="KW-1185">Reference proteome</keyword>
<dbReference type="AlphaFoldDB" id="A0A4V1IVR1"/>
<proteinExistence type="predicted"/>
<evidence type="ECO:0000256" key="1">
    <source>
        <dbReference type="SAM" id="SignalP"/>
    </source>
</evidence>
<feature type="signal peptide" evidence="1">
    <location>
        <begin position="1"/>
        <end position="27"/>
    </location>
</feature>
<evidence type="ECO:0000313" key="2">
    <source>
        <dbReference type="EMBL" id="RKP04939.1"/>
    </source>
</evidence>
<dbReference type="EMBL" id="KZ993356">
    <property type="protein sequence ID" value="RKP04939.1"/>
    <property type="molecule type" value="Genomic_DNA"/>
</dbReference>
<dbReference type="Proteomes" id="UP000271241">
    <property type="component" value="Unassembled WGS sequence"/>
</dbReference>
<keyword evidence="1" id="KW-0732">Signal</keyword>
<evidence type="ECO:0008006" key="4">
    <source>
        <dbReference type="Google" id="ProtNLM"/>
    </source>
</evidence>
<feature type="chain" id="PRO_5020561184" description="Lipocalin-like domain-containing protein" evidence="1">
    <location>
        <begin position="28"/>
        <end position="188"/>
    </location>
</feature>
<gene>
    <name evidence="2" type="ORF">THASP1DRAFT_26497</name>
</gene>
<accession>A0A4V1IVR1</accession>
<organism evidence="2 3">
    <name type="scientific">Thamnocephalis sphaerospora</name>
    <dbReference type="NCBI Taxonomy" id="78915"/>
    <lineage>
        <taxon>Eukaryota</taxon>
        <taxon>Fungi</taxon>
        <taxon>Fungi incertae sedis</taxon>
        <taxon>Zoopagomycota</taxon>
        <taxon>Zoopagomycotina</taxon>
        <taxon>Zoopagomycetes</taxon>
        <taxon>Zoopagales</taxon>
        <taxon>Sigmoideomycetaceae</taxon>
        <taxon>Thamnocephalis</taxon>
    </lineage>
</organism>
<evidence type="ECO:0000313" key="3">
    <source>
        <dbReference type="Proteomes" id="UP000271241"/>
    </source>
</evidence>
<reference evidence="3" key="1">
    <citation type="journal article" date="2018" name="Nat. Microbiol.">
        <title>Leveraging single-cell genomics to expand the fungal tree of life.</title>
        <authorList>
            <person name="Ahrendt S.R."/>
            <person name="Quandt C.A."/>
            <person name="Ciobanu D."/>
            <person name="Clum A."/>
            <person name="Salamov A."/>
            <person name="Andreopoulos B."/>
            <person name="Cheng J.F."/>
            <person name="Woyke T."/>
            <person name="Pelin A."/>
            <person name="Henrissat B."/>
            <person name="Reynolds N.K."/>
            <person name="Benny G.L."/>
            <person name="Smith M.E."/>
            <person name="James T.Y."/>
            <person name="Grigoriev I.V."/>
        </authorList>
    </citation>
    <scope>NUCLEOTIDE SEQUENCE [LARGE SCALE GENOMIC DNA]</scope>
    <source>
        <strain evidence="3">RSA 1356</strain>
    </source>
</reference>
<protein>
    <recommendedName>
        <fullName evidence="4">Lipocalin-like domain-containing protein</fullName>
    </recommendedName>
</protein>
<name>A0A4V1IVR1_9FUNG</name>
<sequence>MRFISLSGITAAAALAGLALMGSLAGAASVPTPGRLATAEDLATLKTYLGDYFQFQPQPAIVKPEGLVCAYHRGKGGFVDTMTFHTPEGEDIRRMTAMATTKSGQPSRIEMVDLYNESPIYGITGTLYLGYGESSENVLSYKLGTRNGIVLAEVQKGADGTNDLEVTLHPAGKKFTLKNVPLWDGNAV</sequence>